<accession>A0ABW0U7Z6</accession>
<reference evidence="2" key="1">
    <citation type="journal article" date="2019" name="Int. J. Syst. Evol. Microbiol.">
        <title>The Global Catalogue of Microorganisms (GCM) 10K type strain sequencing project: providing services to taxonomists for standard genome sequencing and annotation.</title>
        <authorList>
            <consortium name="The Broad Institute Genomics Platform"/>
            <consortium name="The Broad Institute Genome Sequencing Center for Infectious Disease"/>
            <person name="Wu L."/>
            <person name="Ma J."/>
        </authorList>
    </citation>
    <scope>NUCLEOTIDE SEQUENCE [LARGE SCALE GENOMIC DNA]</scope>
    <source>
        <strain evidence="2">CGMCC 1.15790</strain>
    </source>
</reference>
<keyword evidence="2" id="KW-1185">Reference proteome</keyword>
<sequence>MKEAFLWLLQRSEALERLAFGARQEKSGESRVAAISDGGAVKEAVLWLLQRSEALERLAFGARQRKAEESV</sequence>
<dbReference type="Proteomes" id="UP001596143">
    <property type="component" value="Unassembled WGS sequence"/>
</dbReference>
<evidence type="ECO:0000313" key="1">
    <source>
        <dbReference type="EMBL" id="MFC5629078.1"/>
    </source>
</evidence>
<evidence type="ECO:0000313" key="2">
    <source>
        <dbReference type="Proteomes" id="UP001596143"/>
    </source>
</evidence>
<dbReference type="EMBL" id="JBHSPF010000046">
    <property type="protein sequence ID" value="MFC5629078.1"/>
    <property type="molecule type" value="Genomic_DNA"/>
</dbReference>
<gene>
    <name evidence="1" type="ORF">ACFPTR_09350</name>
</gene>
<comment type="caution">
    <text evidence="1">The sequence shown here is derived from an EMBL/GenBank/DDBJ whole genome shotgun (WGS) entry which is preliminary data.</text>
</comment>
<dbReference type="RefSeq" id="WP_377902096.1">
    <property type="nucleotide sequence ID" value="NZ_JBHSPF010000046.1"/>
</dbReference>
<name>A0ABW0U7Z6_9BACI</name>
<proteinExistence type="predicted"/>
<organism evidence="1 2">
    <name type="scientific">Aliibacillus thermotolerans</name>
    <dbReference type="NCBI Taxonomy" id="1834418"/>
    <lineage>
        <taxon>Bacteria</taxon>
        <taxon>Bacillati</taxon>
        <taxon>Bacillota</taxon>
        <taxon>Bacilli</taxon>
        <taxon>Bacillales</taxon>
        <taxon>Bacillaceae</taxon>
        <taxon>Aliibacillus</taxon>
    </lineage>
</organism>
<protein>
    <submittedName>
        <fullName evidence="1">Uncharacterized protein</fullName>
    </submittedName>
</protein>